<evidence type="ECO:0000313" key="3">
    <source>
        <dbReference type="Proteomes" id="UP000439903"/>
    </source>
</evidence>
<dbReference type="EMBL" id="WTPW01002088">
    <property type="protein sequence ID" value="KAF0397927.1"/>
    <property type="molecule type" value="Genomic_DNA"/>
</dbReference>
<keyword evidence="1" id="KW-1133">Transmembrane helix</keyword>
<reference evidence="2 3" key="1">
    <citation type="journal article" date="2019" name="Environ. Microbiol.">
        <title>At the nexus of three kingdoms: the genome of the mycorrhizal fungus Gigaspora margarita provides insights into plant, endobacterial and fungal interactions.</title>
        <authorList>
            <person name="Venice F."/>
            <person name="Ghignone S."/>
            <person name="Salvioli di Fossalunga A."/>
            <person name="Amselem J."/>
            <person name="Novero M."/>
            <person name="Xianan X."/>
            <person name="Sedzielewska Toro K."/>
            <person name="Morin E."/>
            <person name="Lipzen A."/>
            <person name="Grigoriev I.V."/>
            <person name="Henrissat B."/>
            <person name="Martin F.M."/>
            <person name="Bonfante P."/>
        </authorList>
    </citation>
    <scope>NUCLEOTIDE SEQUENCE [LARGE SCALE GENOMIC DNA]</scope>
    <source>
        <strain evidence="2 3">BEG34</strain>
    </source>
</reference>
<dbReference type="Proteomes" id="UP000439903">
    <property type="component" value="Unassembled WGS sequence"/>
</dbReference>
<feature type="transmembrane region" description="Helical" evidence="1">
    <location>
        <begin position="16"/>
        <end position="37"/>
    </location>
</feature>
<keyword evidence="1" id="KW-0472">Membrane</keyword>
<evidence type="ECO:0000313" key="2">
    <source>
        <dbReference type="EMBL" id="KAF0397927.1"/>
    </source>
</evidence>
<protein>
    <submittedName>
        <fullName evidence="2">Uncharacterized protein</fullName>
    </submittedName>
</protein>
<accession>A0A8H3X2Z6</accession>
<name>A0A8H3X2Z6_GIGMA</name>
<evidence type="ECO:0000256" key="1">
    <source>
        <dbReference type="SAM" id="Phobius"/>
    </source>
</evidence>
<keyword evidence="1" id="KW-0812">Transmembrane</keyword>
<proteinExistence type="predicted"/>
<keyword evidence="3" id="KW-1185">Reference proteome</keyword>
<comment type="caution">
    <text evidence="2">The sequence shown here is derived from an EMBL/GenBank/DDBJ whole genome shotgun (WGS) entry which is preliminary data.</text>
</comment>
<dbReference type="AlphaFoldDB" id="A0A8H3X2Z6"/>
<gene>
    <name evidence="2" type="ORF">F8M41_009894</name>
</gene>
<organism evidence="2 3">
    <name type="scientific">Gigaspora margarita</name>
    <dbReference type="NCBI Taxonomy" id="4874"/>
    <lineage>
        <taxon>Eukaryota</taxon>
        <taxon>Fungi</taxon>
        <taxon>Fungi incertae sedis</taxon>
        <taxon>Mucoromycota</taxon>
        <taxon>Glomeromycotina</taxon>
        <taxon>Glomeromycetes</taxon>
        <taxon>Diversisporales</taxon>
        <taxon>Gigasporaceae</taxon>
        <taxon>Gigaspora</taxon>
    </lineage>
</organism>
<sequence length="104" mass="11899">MVIGANYIVVITFVEYVWILIHETLGICQLMIIMGLYDLKLEVQILNESVESLCKTKITVRSVVWLVGCHNFLVVRSRRCWYHHGDGFADCEFFVVAVYVSIAG</sequence>